<dbReference type="SUPFAM" id="SSF50978">
    <property type="entry name" value="WD40 repeat-like"/>
    <property type="match status" value="1"/>
</dbReference>
<evidence type="ECO:0000256" key="7">
    <source>
        <dbReference type="PROSITE-ProRule" id="PRU00221"/>
    </source>
</evidence>
<dbReference type="GO" id="GO:0006890">
    <property type="term" value="P:retrograde vesicle-mediated transport, Golgi to endoplasmic reticulum"/>
    <property type="evidence" value="ECO:0007669"/>
    <property type="project" value="TreeGrafter"/>
</dbReference>
<dbReference type="Pfam" id="PF00400">
    <property type="entry name" value="WD40"/>
    <property type="match status" value="5"/>
</dbReference>
<dbReference type="GO" id="GO:0006886">
    <property type="term" value="P:intracellular protein transport"/>
    <property type="evidence" value="ECO:0007669"/>
    <property type="project" value="TreeGrafter"/>
</dbReference>
<dbReference type="InterPro" id="IPR036322">
    <property type="entry name" value="WD40_repeat_dom_sf"/>
</dbReference>
<comment type="function">
    <text evidence="5">The coatomer is a cytosolic protein complex that binds to dilysine motifs and reversibly associates with Golgi non-clathrin-coated vesicles, which further mediate biosynthetic protein transport from the ER, via the Golgi up to the trans Golgi network. Coatomer complex is required for budding from Golgi membranes, and is essential for the retrograde Golgi-to-ER transport of dilysine-tagged proteins.</text>
</comment>
<sequence>MIVALVHVLAVRSAKFVAREQWIVAGADDKFIRVYKFNSDEKIKEFEAHTDYIRSITVHPTLPYVLSASDDTLIKLWDWEKDWACAQVFEGHSHYVMQVAFNPRDTNTFASASLDCTVKIWDLGTRTPTFTLEAHSKGVNCVDFFANSDKAYLISGSDDHDVKVWDYETKTCVQTLEGHTHNVTTICVSPEVPIIFTGSEDGTVHAWHAMTFRLENLLKYELGRVWAIGCIEGSPKIVIGCDEGTIMAKVMCSHNWDSANRQIEEEDSNE</sequence>
<feature type="repeat" description="WD" evidence="7">
    <location>
        <begin position="132"/>
        <end position="175"/>
    </location>
</feature>
<proteinExistence type="predicted"/>
<feature type="repeat" description="WD" evidence="7">
    <location>
        <begin position="89"/>
        <end position="131"/>
    </location>
</feature>
<dbReference type="GO" id="GO:0006888">
    <property type="term" value="P:endoplasmic reticulum to Golgi vesicle-mediated transport"/>
    <property type="evidence" value="ECO:0007669"/>
    <property type="project" value="TreeGrafter"/>
</dbReference>
<feature type="repeat" description="WD" evidence="7">
    <location>
        <begin position="46"/>
        <end position="78"/>
    </location>
</feature>
<evidence type="ECO:0000256" key="3">
    <source>
        <dbReference type="ARBA" id="ARBA00022737"/>
    </source>
</evidence>
<evidence type="ECO:0000256" key="2">
    <source>
        <dbReference type="ARBA" id="ARBA00022574"/>
    </source>
</evidence>
<feature type="repeat" description="WD" evidence="7">
    <location>
        <begin position="176"/>
        <end position="207"/>
    </location>
</feature>
<dbReference type="PRINTS" id="PR00320">
    <property type="entry name" value="GPROTEINBRPT"/>
</dbReference>
<dbReference type="CDD" id="cd00200">
    <property type="entry name" value="WD40"/>
    <property type="match status" value="1"/>
</dbReference>
<dbReference type="Proteomes" id="UP000306102">
    <property type="component" value="Unassembled WGS sequence"/>
</dbReference>
<dbReference type="GO" id="GO:0030126">
    <property type="term" value="C:COPI vesicle coat"/>
    <property type="evidence" value="ECO:0007669"/>
    <property type="project" value="TreeGrafter"/>
</dbReference>
<dbReference type="InterPro" id="IPR020472">
    <property type="entry name" value="WD40_PAC1"/>
</dbReference>
<evidence type="ECO:0000256" key="1">
    <source>
        <dbReference type="ARBA" id="ARBA00004156"/>
    </source>
</evidence>
<evidence type="ECO:0000256" key="5">
    <source>
        <dbReference type="ARBA" id="ARBA00025536"/>
    </source>
</evidence>
<evidence type="ECO:0000256" key="6">
    <source>
        <dbReference type="ARBA" id="ARBA00032920"/>
    </source>
</evidence>
<gene>
    <name evidence="8" type="ORF">TEA_007076</name>
</gene>
<dbReference type="FunFam" id="2.130.10.10:FF:000016">
    <property type="entry name" value="Coatomer alpha subunit, putative"/>
    <property type="match status" value="1"/>
</dbReference>
<accession>A0A4S4CYW4</accession>
<evidence type="ECO:0000313" key="8">
    <source>
        <dbReference type="EMBL" id="THF94867.1"/>
    </source>
</evidence>
<dbReference type="PANTHER" id="PTHR19876:SF68">
    <property type="entry name" value="COATOMER SUBUNIT BETA'-2"/>
    <property type="match status" value="1"/>
</dbReference>
<dbReference type="InterPro" id="IPR050844">
    <property type="entry name" value="Coatomer_complex_subunit"/>
</dbReference>
<comment type="caution">
    <text evidence="8">The sequence shown here is derived from an EMBL/GenBank/DDBJ whole genome shotgun (WGS) entry which is preliminary data.</text>
</comment>
<dbReference type="InterPro" id="IPR015943">
    <property type="entry name" value="WD40/YVTN_repeat-like_dom_sf"/>
</dbReference>
<keyword evidence="4" id="KW-0968">Cytoplasmic vesicle</keyword>
<keyword evidence="3" id="KW-0677">Repeat</keyword>
<protein>
    <recommendedName>
        <fullName evidence="6">Beta'-coat protein</fullName>
    </recommendedName>
</protein>
<organism evidence="8 9">
    <name type="scientific">Camellia sinensis var. sinensis</name>
    <name type="common">China tea</name>
    <dbReference type="NCBI Taxonomy" id="542762"/>
    <lineage>
        <taxon>Eukaryota</taxon>
        <taxon>Viridiplantae</taxon>
        <taxon>Streptophyta</taxon>
        <taxon>Embryophyta</taxon>
        <taxon>Tracheophyta</taxon>
        <taxon>Spermatophyta</taxon>
        <taxon>Magnoliopsida</taxon>
        <taxon>eudicotyledons</taxon>
        <taxon>Gunneridae</taxon>
        <taxon>Pentapetalae</taxon>
        <taxon>asterids</taxon>
        <taxon>Ericales</taxon>
        <taxon>Theaceae</taxon>
        <taxon>Camellia</taxon>
    </lineage>
</organism>
<keyword evidence="2 7" id="KW-0853">WD repeat</keyword>
<dbReference type="PROSITE" id="PS50082">
    <property type="entry name" value="WD_REPEATS_2"/>
    <property type="match status" value="4"/>
</dbReference>
<reference evidence="8 9" key="1">
    <citation type="journal article" date="2018" name="Proc. Natl. Acad. Sci. U.S.A.">
        <title>Draft genome sequence of Camellia sinensis var. sinensis provides insights into the evolution of the tea genome and tea quality.</title>
        <authorList>
            <person name="Wei C."/>
            <person name="Yang H."/>
            <person name="Wang S."/>
            <person name="Zhao J."/>
            <person name="Liu C."/>
            <person name="Gao L."/>
            <person name="Xia E."/>
            <person name="Lu Y."/>
            <person name="Tai Y."/>
            <person name="She G."/>
            <person name="Sun J."/>
            <person name="Cao H."/>
            <person name="Tong W."/>
            <person name="Gao Q."/>
            <person name="Li Y."/>
            <person name="Deng W."/>
            <person name="Jiang X."/>
            <person name="Wang W."/>
            <person name="Chen Q."/>
            <person name="Zhang S."/>
            <person name="Li H."/>
            <person name="Wu J."/>
            <person name="Wang P."/>
            <person name="Li P."/>
            <person name="Shi C."/>
            <person name="Zheng F."/>
            <person name="Jian J."/>
            <person name="Huang B."/>
            <person name="Shan D."/>
            <person name="Shi M."/>
            <person name="Fang C."/>
            <person name="Yue Y."/>
            <person name="Li F."/>
            <person name="Li D."/>
            <person name="Wei S."/>
            <person name="Han B."/>
            <person name="Jiang C."/>
            <person name="Yin Y."/>
            <person name="Xia T."/>
            <person name="Zhang Z."/>
            <person name="Bennetzen J.L."/>
            <person name="Zhao S."/>
            <person name="Wan X."/>
        </authorList>
    </citation>
    <scope>NUCLEOTIDE SEQUENCE [LARGE SCALE GENOMIC DNA]</scope>
    <source>
        <strain evidence="9">cv. Shuchazao</strain>
        <tissue evidence="8">Leaf</tissue>
    </source>
</reference>
<dbReference type="EMBL" id="SDRB02013448">
    <property type="protein sequence ID" value="THF94867.1"/>
    <property type="molecule type" value="Genomic_DNA"/>
</dbReference>
<dbReference type="InterPro" id="IPR001680">
    <property type="entry name" value="WD40_rpt"/>
</dbReference>
<dbReference type="GO" id="GO:0006891">
    <property type="term" value="P:intra-Golgi vesicle-mediated transport"/>
    <property type="evidence" value="ECO:0007669"/>
    <property type="project" value="TreeGrafter"/>
</dbReference>
<dbReference type="SMART" id="SM00320">
    <property type="entry name" value="WD40"/>
    <property type="match status" value="5"/>
</dbReference>
<dbReference type="Gene3D" id="2.130.10.10">
    <property type="entry name" value="YVTN repeat-like/Quinoprotein amine dehydrogenase"/>
    <property type="match status" value="1"/>
</dbReference>
<evidence type="ECO:0000313" key="9">
    <source>
        <dbReference type="Proteomes" id="UP000306102"/>
    </source>
</evidence>
<keyword evidence="9" id="KW-1185">Reference proteome</keyword>
<evidence type="ECO:0000256" key="4">
    <source>
        <dbReference type="ARBA" id="ARBA00023329"/>
    </source>
</evidence>
<dbReference type="PROSITE" id="PS50294">
    <property type="entry name" value="WD_REPEATS_REGION"/>
    <property type="match status" value="4"/>
</dbReference>
<dbReference type="STRING" id="542762.A0A4S4CYW4"/>
<name>A0A4S4CYW4_CAMSN</name>
<dbReference type="AlphaFoldDB" id="A0A4S4CYW4"/>
<dbReference type="PANTHER" id="PTHR19876">
    <property type="entry name" value="COATOMER"/>
    <property type="match status" value="1"/>
</dbReference>
<comment type="subcellular location">
    <subcellularLocation>
        <location evidence="1">Cytoplasmic vesicle membrane</location>
    </subcellularLocation>
</comment>